<proteinExistence type="predicted"/>
<evidence type="ECO:0000313" key="2">
    <source>
        <dbReference type="Proteomes" id="UP000031656"/>
    </source>
</evidence>
<reference evidence="1 2" key="1">
    <citation type="journal article" date="2015" name="Appl. Microbiol. Biotechnol.">
        <title>The consequence of an additional NADH dehydrogenase paralog on the growth of Gluconobacter oxydans DSM3504.</title>
        <authorList>
            <person name="Kostner D."/>
            <person name="Luchterhand B."/>
            <person name="Junker A."/>
            <person name="Volland S."/>
            <person name="Daniel R."/>
            <person name="Buchs J."/>
            <person name="Liebl W."/>
            <person name="Ehrenreich A."/>
        </authorList>
    </citation>
    <scope>NUCLEOTIDE SEQUENCE [LARGE SCALE GENOMIC DNA]</scope>
    <source>
        <strain evidence="1">DSM 3504</strain>
    </source>
</reference>
<protein>
    <recommendedName>
        <fullName evidence="3">TetR family transcriptional regulator</fullName>
    </recommendedName>
</protein>
<dbReference type="HOGENOM" id="CLU_2879537_0_0_5"/>
<gene>
    <name evidence="1" type="ORF">GLS_c06560</name>
</gene>
<dbReference type="KEGG" id="goy:GLS_c06560"/>
<sequence length="63" mass="7130">MALFLERASRRGEKVFCQHPDTVLDMLLSTIHFRAMNLLGREPMDADSTLKEIRSLARSLIAG</sequence>
<organism evidence="1 2">
    <name type="scientific">Gluconobacter oxydans DSM 3504</name>
    <dbReference type="NCBI Taxonomy" id="1288313"/>
    <lineage>
        <taxon>Bacteria</taxon>
        <taxon>Pseudomonadati</taxon>
        <taxon>Pseudomonadota</taxon>
        <taxon>Alphaproteobacteria</taxon>
        <taxon>Acetobacterales</taxon>
        <taxon>Acetobacteraceae</taxon>
        <taxon>Gluconobacter</taxon>
    </lineage>
</organism>
<dbReference type="Proteomes" id="UP000031656">
    <property type="component" value="Chromosome"/>
</dbReference>
<evidence type="ECO:0000313" key="1">
    <source>
        <dbReference type="EMBL" id="AHK70570.1"/>
    </source>
</evidence>
<dbReference type="EMBL" id="CP004373">
    <property type="protein sequence ID" value="AHK70570.1"/>
    <property type="molecule type" value="Genomic_DNA"/>
</dbReference>
<accession>A0A067Z4P8</accession>
<name>A0A067Z4P8_GLUOY</name>
<evidence type="ECO:0008006" key="3">
    <source>
        <dbReference type="Google" id="ProtNLM"/>
    </source>
</evidence>
<dbReference type="AlphaFoldDB" id="A0A067Z4P8"/>